<evidence type="ECO:0000313" key="1">
    <source>
        <dbReference type="EMBL" id="GKV14289.1"/>
    </source>
</evidence>
<dbReference type="Proteomes" id="UP001054252">
    <property type="component" value="Unassembled WGS sequence"/>
</dbReference>
<dbReference type="GO" id="GO:0016020">
    <property type="term" value="C:membrane"/>
    <property type="evidence" value="ECO:0007669"/>
    <property type="project" value="TreeGrafter"/>
</dbReference>
<sequence>MRHYFVAQDLWDVVLSSQIPWSEDPRDWTKKNALALLAIKMSCGAETFDQIEKMDSARDAWNALADLHKPPNVDGHRGSETDAAGLISSANRIQPGMLLGNYQRADEFVNVGLDLFLLCPQLAASTRESITISELSEHPSLFPPPFEQLLDKYVCIAKVPYPSEVTDRSRKKIFGRHGILHVAWIKVIGATLPIMYVGRPLDLYNRKLTHTFANSVLRYWCKEISTYRDATQLVESGTISAIFQAIKDGTVEIVIEILKSNPDLIWCNKNLSREILISAIKYRQGGLLGFVLRLDAGKKTFLSLTDEDGNNVLHLVANSWRER</sequence>
<dbReference type="Pfam" id="PF14223">
    <property type="entry name" value="Retrotran_gag_2"/>
    <property type="match status" value="1"/>
</dbReference>
<dbReference type="PANTHER" id="PTHR24177:SF292">
    <property type="entry name" value="ANKYRIN REPEAT FAMILY PROTEIN-RELATED"/>
    <property type="match status" value="1"/>
</dbReference>
<evidence type="ECO:0000313" key="2">
    <source>
        <dbReference type="Proteomes" id="UP001054252"/>
    </source>
</evidence>
<proteinExistence type="predicted"/>
<name>A0AAV5JHX1_9ROSI</name>
<keyword evidence="2" id="KW-1185">Reference proteome</keyword>
<gene>
    <name evidence="1" type="ORF">SLEP1_g25187</name>
</gene>
<accession>A0AAV5JHX1</accession>
<dbReference type="AlphaFoldDB" id="A0AAV5JHX1"/>
<protein>
    <submittedName>
        <fullName evidence="1">Uncharacterized protein</fullName>
    </submittedName>
</protein>
<comment type="caution">
    <text evidence="1">The sequence shown here is derived from an EMBL/GenBank/DDBJ whole genome shotgun (WGS) entry which is preliminary data.</text>
</comment>
<dbReference type="EMBL" id="BPVZ01000040">
    <property type="protein sequence ID" value="GKV14289.1"/>
    <property type="molecule type" value="Genomic_DNA"/>
</dbReference>
<organism evidence="1 2">
    <name type="scientific">Rubroshorea leprosula</name>
    <dbReference type="NCBI Taxonomy" id="152421"/>
    <lineage>
        <taxon>Eukaryota</taxon>
        <taxon>Viridiplantae</taxon>
        <taxon>Streptophyta</taxon>
        <taxon>Embryophyta</taxon>
        <taxon>Tracheophyta</taxon>
        <taxon>Spermatophyta</taxon>
        <taxon>Magnoliopsida</taxon>
        <taxon>eudicotyledons</taxon>
        <taxon>Gunneridae</taxon>
        <taxon>Pentapetalae</taxon>
        <taxon>rosids</taxon>
        <taxon>malvids</taxon>
        <taxon>Malvales</taxon>
        <taxon>Dipterocarpaceae</taxon>
        <taxon>Rubroshorea</taxon>
    </lineage>
</organism>
<reference evidence="1 2" key="1">
    <citation type="journal article" date="2021" name="Commun. Biol.">
        <title>The genome of Shorea leprosula (Dipterocarpaceae) highlights the ecological relevance of drought in aseasonal tropical rainforests.</title>
        <authorList>
            <person name="Ng K.K.S."/>
            <person name="Kobayashi M.J."/>
            <person name="Fawcett J.A."/>
            <person name="Hatakeyama M."/>
            <person name="Paape T."/>
            <person name="Ng C.H."/>
            <person name="Ang C.C."/>
            <person name="Tnah L.H."/>
            <person name="Lee C.T."/>
            <person name="Nishiyama T."/>
            <person name="Sese J."/>
            <person name="O'Brien M.J."/>
            <person name="Copetti D."/>
            <person name="Mohd Noor M.I."/>
            <person name="Ong R.C."/>
            <person name="Putra M."/>
            <person name="Sireger I.Z."/>
            <person name="Indrioko S."/>
            <person name="Kosugi Y."/>
            <person name="Izuno A."/>
            <person name="Isagi Y."/>
            <person name="Lee S.L."/>
            <person name="Shimizu K.K."/>
        </authorList>
    </citation>
    <scope>NUCLEOTIDE SEQUENCE [LARGE SCALE GENOMIC DNA]</scope>
    <source>
        <strain evidence="1">214</strain>
    </source>
</reference>
<dbReference type="PANTHER" id="PTHR24177">
    <property type="entry name" value="CASKIN"/>
    <property type="match status" value="1"/>
</dbReference>